<dbReference type="GeneID" id="86194052"/>
<dbReference type="EMBL" id="BHVZ01000001">
    <property type="protein sequence ID" value="GCB29394.1"/>
    <property type="molecule type" value="Genomic_DNA"/>
</dbReference>
<sequence length="271" mass="30158">MKVALLQLKTLPTPEENLEKIKQMLVQAKQEGADLAVLPEMCCCPYENSAFVRYAMPENAPFLQGIAEMAGALGLYVVAGSVPLAADGRIYNAAFVYDNKGSCIARHRKTHLFDINVPGGQYFMESDTFTAGRDVTTFDTPWGRMGLMICYDIRFPELSRLLALEGARAILVPAAFNMTTGPAHWEMSFRMRALDNQVFLAGCAPARDLQSSYTAWGHSIVTDPWGSVVAELDENEGILTAELDFARLEQVRAELPLLKHRRTDCYDIIRK</sequence>
<feature type="domain" description="CN hydrolase" evidence="3">
    <location>
        <begin position="1"/>
        <end position="245"/>
    </location>
</feature>
<evidence type="ECO:0000313" key="4">
    <source>
        <dbReference type="EMBL" id="GCB29394.1"/>
    </source>
</evidence>
<proteinExistence type="inferred from homology"/>
<name>A0A401LD82_9FIRM</name>
<evidence type="ECO:0000256" key="1">
    <source>
        <dbReference type="ARBA" id="ARBA00010613"/>
    </source>
</evidence>
<dbReference type="InterPro" id="IPR036526">
    <property type="entry name" value="C-N_Hydrolase_sf"/>
</dbReference>
<keyword evidence="2 4" id="KW-0378">Hydrolase</keyword>
<evidence type="ECO:0000256" key="2">
    <source>
        <dbReference type="ARBA" id="ARBA00022801"/>
    </source>
</evidence>
<dbReference type="Proteomes" id="UP000287361">
    <property type="component" value="Unassembled WGS sequence"/>
</dbReference>
<accession>A0A401LD82</accession>
<comment type="similarity">
    <text evidence="1">Belongs to the carbon-nitrogen hydrolase superfamily. NIT1/NIT2 family.</text>
</comment>
<organism evidence="4 5">
    <name type="scientific">Anaerotignum faecicola</name>
    <dbReference type="NCBI Taxonomy" id="2358141"/>
    <lineage>
        <taxon>Bacteria</taxon>
        <taxon>Bacillati</taxon>
        <taxon>Bacillota</taxon>
        <taxon>Clostridia</taxon>
        <taxon>Lachnospirales</taxon>
        <taxon>Anaerotignaceae</taxon>
        <taxon>Anaerotignum</taxon>
    </lineage>
</organism>
<dbReference type="RefSeq" id="WP_016406851.1">
    <property type="nucleotide sequence ID" value="NZ_DAVZTY010000018.1"/>
</dbReference>
<reference evidence="4 5" key="1">
    <citation type="submission" date="2018-10" db="EMBL/GenBank/DDBJ databases">
        <title>Draft Genome Sequence of Anaerotignum sp. KCTC 15736.</title>
        <authorList>
            <person name="Choi S.H."/>
            <person name="Kim J.S."/>
            <person name="Kang S.W."/>
            <person name="Lee J.S."/>
            <person name="Park S.H."/>
        </authorList>
    </citation>
    <scope>NUCLEOTIDE SEQUENCE [LARGE SCALE GENOMIC DNA]</scope>
    <source>
        <strain evidence="4 5">KCTC 15736</strain>
    </source>
</reference>
<evidence type="ECO:0000259" key="3">
    <source>
        <dbReference type="PROSITE" id="PS50263"/>
    </source>
</evidence>
<dbReference type="OrthoDB" id="9811121at2"/>
<dbReference type="PROSITE" id="PS01227">
    <property type="entry name" value="UPF0012"/>
    <property type="match status" value="1"/>
</dbReference>
<dbReference type="GO" id="GO:0016811">
    <property type="term" value="F:hydrolase activity, acting on carbon-nitrogen (but not peptide) bonds, in linear amides"/>
    <property type="evidence" value="ECO:0007669"/>
    <property type="project" value="InterPro"/>
</dbReference>
<dbReference type="PROSITE" id="PS50263">
    <property type="entry name" value="CN_HYDROLASE"/>
    <property type="match status" value="1"/>
</dbReference>
<dbReference type="InterPro" id="IPR001110">
    <property type="entry name" value="UPF0012_CS"/>
</dbReference>
<evidence type="ECO:0000313" key="5">
    <source>
        <dbReference type="Proteomes" id="UP000287361"/>
    </source>
</evidence>
<dbReference type="AlphaFoldDB" id="A0A401LD82"/>
<dbReference type="CDD" id="cd07572">
    <property type="entry name" value="nit"/>
    <property type="match status" value="1"/>
</dbReference>
<comment type="caution">
    <text evidence="4">The sequence shown here is derived from an EMBL/GenBank/DDBJ whole genome shotgun (WGS) entry which is preliminary data.</text>
</comment>
<dbReference type="InterPro" id="IPR045254">
    <property type="entry name" value="Nit1/2_C-N_Hydrolase"/>
</dbReference>
<keyword evidence="5" id="KW-1185">Reference proteome</keyword>
<dbReference type="PANTHER" id="PTHR23088:SF27">
    <property type="entry name" value="DEAMINATED GLUTATHIONE AMIDASE"/>
    <property type="match status" value="1"/>
</dbReference>
<dbReference type="Pfam" id="PF00795">
    <property type="entry name" value="CN_hydrolase"/>
    <property type="match status" value="1"/>
</dbReference>
<dbReference type="SUPFAM" id="SSF56317">
    <property type="entry name" value="Carbon-nitrogen hydrolase"/>
    <property type="match status" value="1"/>
</dbReference>
<protein>
    <submittedName>
        <fullName evidence="4">Carbon-nitrogen hydrolase</fullName>
    </submittedName>
</protein>
<gene>
    <name evidence="4" type="ORF">KGMB03357_10550</name>
</gene>
<dbReference type="PANTHER" id="PTHR23088">
    <property type="entry name" value="NITRILASE-RELATED"/>
    <property type="match status" value="1"/>
</dbReference>
<dbReference type="Gene3D" id="3.60.110.10">
    <property type="entry name" value="Carbon-nitrogen hydrolase"/>
    <property type="match status" value="1"/>
</dbReference>
<dbReference type="InterPro" id="IPR003010">
    <property type="entry name" value="C-N_Hydrolase"/>
</dbReference>